<comment type="caution">
    <text evidence="11">The sequence shown here is derived from an EMBL/GenBank/DDBJ whole genome shotgun (WGS) entry which is preliminary data.</text>
</comment>
<dbReference type="GO" id="GO:0005829">
    <property type="term" value="C:cytosol"/>
    <property type="evidence" value="ECO:0007669"/>
    <property type="project" value="TreeGrafter"/>
</dbReference>
<dbReference type="Pfam" id="PF08669">
    <property type="entry name" value="GCV_T_C"/>
    <property type="match status" value="1"/>
</dbReference>
<feature type="domain" description="Aminomethyltransferase C-terminal" evidence="10">
    <location>
        <begin position="286"/>
        <end position="364"/>
    </location>
</feature>
<dbReference type="NCBIfam" id="NF001567">
    <property type="entry name" value="PRK00389.1"/>
    <property type="match status" value="1"/>
</dbReference>
<dbReference type="FunFam" id="4.10.1250.10:FF:000001">
    <property type="entry name" value="Aminomethyltransferase"/>
    <property type="match status" value="1"/>
</dbReference>
<dbReference type="Gene3D" id="3.30.1360.120">
    <property type="entry name" value="Probable tRNA modification gtpase trme, domain 1"/>
    <property type="match status" value="1"/>
</dbReference>
<comment type="catalytic activity">
    <reaction evidence="6 7">
        <text>N(6)-[(R)-S(8)-aminomethyldihydrolipoyl]-L-lysyl-[protein] + (6S)-5,6,7,8-tetrahydrofolate = N(6)-[(R)-dihydrolipoyl]-L-lysyl-[protein] + (6R)-5,10-methylene-5,6,7,8-tetrahydrofolate + NH4(+)</text>
        <dbReference type="Rhea" id="RHEA:16945"/>
        <dbReference type="Rhea" id="RHEA-COMP:10475"/>
        <dbReference type="Rhea" id="RHEA-COMP:10492"/>
        <dbReference type="ChEBI" id="CHEBI:15636"/>
        <dbReference type="ChEBI" id="CHEBI:28938"/>
        <dbReference type="ChEBI" id="CHEBI:57453"/>
        <dbReference type="ChEBI" id="CHEBI:83100"/>
        <dbReference type="ChEBI" id="CHEBI:83143"/>
        <dbReference type="EC" id="2.1.2.10"/>
    </reaction>
</comment>
<accession>A0A537JFM8</accession>
<dbReference type="HAMAP" id="MF_00259">
    <property type="entry name" value="GcvT"/>
    <property type="match status" value="1"/>
</dbReference>
<evidence type="ECO:0000313" key="11">
    <source>
        <dbReference type="EMBL" id="TMI82341.1"/>
    </source>
</evidence>
<dbReference type="InterPro" id="IPR022903">
    <property type="entry name" value="GcvT_bac"/>
</dbReference>
<comment type="similarity">
    <text evidence="1 7">Belongs to the GcvT family.</text>
</comment>
<dbReference type="FunFam" id="2.40.30.110:FF:000003">
    <property type="entry name" value="Aminomethyltransferase"/>
    <property type="match status" value="1"/>
</dbReference>
<dbReference type="Gene3D" id="4.10.1250.10">
    <property type="entry name" value="Aminomethyltransferase fragment"/>
    <property type="match status" value="1"/>
</dbReference>
<evidence type="ECO:0000259" key="9">
    <source>
        <dbReference type="Pfam" id="PF01571"/>
    </source>
</evidence>
<evidence type="ECO:0000259" key="10">
    <source>
        <dbReference type="Pfam" id="PF08669"/>
    </source>
</evidence>
<dbReference type="FunFam" id="3.30.70.1400:FF:000001">
    <property type="entry name" value="Aminomethyltransferase"/>
    <property type="match status" value="1"/>
</dbReference>
<dbReference type="GO" id="GO:0019464">
    <property type="term" value="P:glycine decarboxylation via glycine cleavage system"/>
    <property type="evidence" value="ECO:0007669"/>
    <property type="project" value="UniProtKB-UniRule"/>
</dbReference>
<dbReference type="InterPro" id="IPR029043">
    <property type="entry name" value="GcvT/YgfZ_C"/>
</dbReference>
<dbReference type="GO" id="GO:0004047">
    <property type="term" value="F:aminomethyltransferase activity"/>
    <property type="evidence" value="ECO:0007669"/>
    <property type="project" value="UniProtKB-UniRule"/>
</dbReference>
<dbReference type="SUPFAM" id="SSF103025">
    <property type="entry name" value="Folate-binding domain"/>
    <property type="match status" value="1"/>
</dbReference>
<dbReference type="InterPro" id="IPR006222">
    <property type="entry name" value="GCVT_N"/>
</dbReference>
<dbReference type="Pfam" id="PF01571">
    <property type="entry name" value="GCV_T"/>
    <property type="match status" value="1"/>
</dbReference>
<evidence type="ECO:0000256" key="2">
    <source>
        <dbReference type="ARBA" id="ARBA00012616"/>
    </source>
</evidence>
<dbReference type="NCBIfam" id="TIGR00528">
    <property type="entry name" value="gcvT"/>
    <property type="match status" value="1"/>
</dbReference>
<dbReference type="InterPro" id="IPR028896">
    <property type="entry name" value="GcvT/YgfZ/DmdA"/>
</dbReference>
<dbReference type="GO" id="GO:0005960">
    <property type="term" value="C:glycine cleavage complex"/>
    <property type="evidence" value="ECO:0007669"/>
    <property type="project" value="InterPro"/>
</dbReference>
<comment type="subunit">
    <text evidence="7">The glycine cleavage system is composed of four proteins: P, T, L and H.</text>
</comment>
<dbReference type="PANTHER" id="PTHR43757:SF2">
    <property type="entry name" value="AMINOMETHYLTRANSFERASE, MITOCHONDRIAL"/>
    <property type="match status" value="1"/>
</dbReference>
<protein>
    <recommendedName>
        <fullName evidence="2 7">Aminomethyltransferase</fullName>
        <ecNumber evidence="2 7">2.1.2.10</ecNumber>
    </recommendedName>
    <alternativeName>
        <fullName evidence="5 7">Glycine cleavage system T protein</fullName>
    </alternativeName>
</protein>
<name>A0A537JFM8_9BACT</name>
<organism evidence="11 12">
    <name type="scientific">Candidatus Segetimicrobium genomatis</name>
    <dbReference type="NCBI Taxonomy" id="2569760"/>
    <lineage>
        <taxon>Bacteria</taxon>
        <taxon>Bacillati</taxon>
        <taxon>Candidatus Sysuimicrobiota</taxon>
        <taxon>Candidatus Sysuimicrobiia</taxon>
        <taxon>Candidatus Sysuimicrobiales</taxon>
        <taxon>Candidatus Segetimicrobiaceae</taxon>
        <taxon>Candidatus Segetimicrobium</taxon>
    </lineage>
</organism>
<evidence type="ECO:0000256" key="1">
    <source>
        <dbReference type="ARBA" id="ARBA00008609"/>
    </source>
</evidence>
<evidence type="ECO:0000256" key="4">
    <source>
        <dbReference type="ARBA" id="ARBA00022679"/>
    </source>
</evidence>
<dbReference type="Gene3D" id="2.40.30.110">
    <property type="entry name" value="Aminomethyltransferase beta-barrel domains"/>
    <property type="match status" value="1"/>
</dbReference>
<dbReference type="InterPro" id="IPR027266">
    <property type="entry name" value="TrmE/GcvT-like"/>
</dbReference>
<keyword evidence="11" id="KW-0489">Methyltransferase</keyword>
<gene>
    <name evidence="7 11" type="primary">gcvT</name>
    <name evidence="11" type="ORF">E6H03_05705</name>
</gene>
<evidence type="ECO:0000256" key="6">
    <source>
        <dbReference type="ARBA" id="ARBA00047665"/>
    </source>
</evidence>
<feature type="domain" description="GCVT N-terminal" evidence="9">
    <location>
        <begin position="11"/>
        <end position="267"/>
    </location>
</feature>
<dbReference type="InterPro" id="IPR013977">
    <property type="entry name" value="GcvT_C"/>
</dbReference>
<dbReference type="PIRSF" id="PIRSF006487">
    <property type="entry name" value="GcvT"/>
    <property type="match status" value="1"/>
</dbReference>
<dbReference type="Proteomes" id="UP000318093">
    <property type="component" value="Unassembled WGS sequence"/>
</dbReference>
<dbReference type="GO" id="GO:0032259">
    <property type="term" value="P:methylation"/>
    <property type="evidence" value="ECO:0007669"/>
    <property type="project" value="UniProtKB-KW"/>
</dbReference>
<dbReference type="PANTHER" id="PTHR43757">
    <property type="entry name" value="AMINOMETHYLTRANSFERASE"/>
    <property type="match status" value="1"/>
</dbReference>
<keyword evidence="3 7" id="KW-0032">Aminotransferase</keyword>
<evidence type="ECO:0000256" key="8">
    <source>
        <dbReference type="PIRSR" id="PIRSR006487-1"/>
    </source>
</evidence>
<dbReference type="EMBL" id="VBAN01000167">
    <property type="protein sequence ID" value="TMI82341.1"/>
    <property type="molecule type" value="Genomic_DNA"/>
</dbReference>
<dbReference type="GO" id="GO:0008483">
    <property type="term" value="F:transaminase activity"/>
    <property type="evidence" value="ECO:0007669"/>
    <property type="project" value="UniProtKB-KW"/>
</dbReference>
<feature type="binding site" evidence="8">
    <location>
        <position position="200"/>
    </location>
    <ligand>
        <name>substrate</name>
    </ligand>
</feature>
<dbReference type="SUPFAM" id="SSF101790">
    <property type="entry name" value="Aminomethyltransferase beta-barrel domain"/>
    <property type="match status" value="1"/>
</dbReference>
<dbReference type="Gene3D" id="3.30.70.1400">
    <property type="entry name" value="Aminomethyltransferase beta-barrel domains"/>
    <property type="match status" value="1"/>
</dbReference>
<dbReference type="InterPro" id="IPR006223">
    <property type="entry name" value="GcvT"/>
</dbReference>
<evidence type="ECO:0000256" key="7">
    <source>
        <dbReference type="HAMAP-Rule" id="MF_00259"/>
    </source>
</evidence>
<dbReference type="GO" id="GO:0008168">
    <property type="term" value="F:methyltransferase activity"/>
    <property type="evidence" value="ECO:0007669"/>
    <property type="project" value="UniProtKB-KW"/>
</dbReference>
<reference evidence="11 12" key="1">
    <citation type="journal article" date="2019" name="Nat. Microbiol.">
        <title>Mediterranean grassland soil C-N compound turnover is dependent on rainfall and depth, and is mediated by genomically divergent microorganisms.</title>
        <authorList>
            <person name="Diamond S."/>
            <person name="Andeer P.F."/>
            <person name="Li Z."/>
            <person name="Crits-Christoph A."/>
            <person name="Burstein D."/>
            <person name="Anantharaman K."/>
            <person name="Lane K.R."/>
            <person name="Thomas B.C."/>
            <person name="Pan C."/>
            <person name="Northen T.R."/>
            <person name="Banfield J.F."/>
        </authorList>
    </citation>
    <scope>NUCLEOTIDE SEQUENCE [LARGE SCALE GENOMIC DNA]</scope>
    <source>
        <strain evidence="11">NP_6</strain>
    </source>
</reference>
<keyword evidence="4 7" id="KW-0808">Transferase</keyword>
<dbReference type="EC" id="2.1.2.10" evidence="2 7"/>
<evidence type="ECO:0000256" key="3">
    <source>
        <dbReference type="ARBA" id="ARBA00022576"/>
    </source>
</evidence>
<evidence type="ECO:0000256" key="5">
    <source>
        <dbReference type="ARBA" id="ARBA00031395"/>
    </source>
</evidence>
<proteinExistence type="inferred from homology"/>
<evidence type="ECO:0000313" key="12">
    <source>
        <dbReference type="Proteomes" id="UP000318093"/>
    </source>
</evidence>
<comment type="function">
    <text evidence="7">The glycine cleavage system catalyzes the degradation of glycine.</text>
</comment>
<dbReference type="AlphaFoldDB" id="A0A537JFM8"/>
<sequence length="371" mass="40410">MTDPALRRTPLYPAHVAAGARMVPFSGWDMPVQYTGIIEEHRAVRTRAGLFDVSHMGEFDIAGPGALPLIQGLVTNDLARVALNQAMYTPMCTPEGGIIDDLLVYRLGDDHVMLVVNAANTAADLAWIRDHAVGNVRVADRSDDIALLALQGPRAQEILQRLTPAPLGHIHYYWFRDEVPIAGRRALVSRTGYTGEDGFELYVDARDAVHLWDAILAEGRRDGVLPAGLGARDTLRLEAGLLLHGNDMDTTTTPLEVGLGWTVKWAKGEFVGAPVLRRQKSEGVTRRLVGFTLQDRAIARHGHPIREDGARIGRVTSGSYGPTVENSIGLGFVPLEYAEPGRRLEVEIRGRGVPAVVTKLPFYKRQAAGGA</sequence>